<dbReference type="Gene3D" id="3.30.70.270">
    <property type="match status" value="1"/>
</dbReference>
<name>A0AAD8WEG2_LOLMU</name>
<reference evidence="2" key="1">
    <citation type="submission" date="2023-07" db="EMBL/GenBank/DDBJ databases">
        <title>A chromosome-level genome assembly of Lolium multiflorum.</title>
        <authorList>
            <person name="Chen Y."/>
            <person name="Copetti D."/>
            <person name="Kolliker R."/>
            <person name="Studer B."/>
        </authorList>
    </citation>
    <scope>NUCLEOTIDE SEQUENCE</scope>
    <source>
        <strain evidence="2">02402/16</strain>
        <tissue evidence="2">Leaf</tissue>
    </source>
</reference>
<keyword evidence="3" id="KW-1185">Reference proteome</keyword>
<evidence type="ECO:0000313" key="2">
    <source>
        <dbReference type="EMBL" id="KAK1651169.1"/>
    </source>
</evidence>
<evidence type="ECO:0000313" key="3">
    <source>
        <dbReference type="Proteomes" id="UP001231189"/>
    </source>
</evidence>
<dbReference type="InterPro" id="IPR043128">
    <property type="entry name" value="Rev_trsase/Diguanyl_cyclase"/>
</dbReference>
<dbReference type="AlphaFoldDB" id="A0AAD8WEG2"/>
<dbReference type="InterPro" id="IPR043502">
    <property type="entry name" value="DNA/RNA_pol_sf"/>
</dbReference>
<proteinExistence type="predicted"/>
<gene>
    <name evidence="2" type="ORF">QYE76_068974</name>
</gene>
<feature type="region of interest" description="Disordered" evidence="1">
    <location>
        <begin position="54"/>
        <end position="73"/>
    </location>
</feature>
<protein>
    <recommendedName>
        <fullName evidence="4">Reverse transcriptase domain-containing protein</fullName>
    </recommendedName>
</protein>
<comment type="caution">
    <text evidence="2">The sequence shown here is derived from an EMBL/GenBank/DDBJ whole genome shotgun (WGS) entry which is preliminary data.</text>
</comment>
<evidence type="ECO:0008006" key="4">
    <source>
        <dbReference type="Google" id="ProtNLM"/>
    </source>
</evidence>
<dbReference type="Proteomes" id="UP001231189">
    <property type="component" value="Unassembled WGS sequence"/>
</dbReference>
<sequence>MAVPHYAYLKLKMPGNNGTPITVHGSFARSNTCDKEFQKIASKFGAKEELNAIDATTDHTQPPADNRNVRSGEFDAAKEAKKLQACLGKQIGRNIEVYIDDIVVKTKHAATLIDDLRETFDNLDKYKIKLNPKKCFFGVPGDTALLHLSKGNRS</sequence>
<evidence type="ECO:0000256" key="1">
    <source>
        <dbReference type="SAM" id="MobiDB-lite"/>
    </source>
</evidence>
<accession>A0AAD8WEG2</accession>
<organism evidence="2 3">
    <name type="scientific">Lolium multiflorum</name>
    <name type="common">Italian ryegrass</name>
    <name type="synonym">Lolium perenne subsp. multiflorum</name>
    <dbReference type="NCBI Taxonomy" id="4521"/>
    <lineage>
        <taxon>Eukaryota</taxon>
        <taxon>Viridiplantae</taxon>
        <taxon>Streptophyta</taxon>
        <taxon>Embryophyta</taxon>
        <taxon>Tracheophyta</taxon>
        <taxon>Spermatophyta</taxon>
        <taxon>Magnoliopsida</taxon>
        <taxon>Liliopsida</taxon>
        <taxon>Poales</taxon>
        <taxon>Poaceae</taxon>
        <taxon>BOP clade</taxon>
        <taxon>Pooideae</taxon>
        <taxon>Poodae</taxon>
        <taxon>Poeae</taxon>
        <taxon>Poeae Chloroplast Group 2 (Poeae type)</taxon>
        <taxon>Loliodinae</taxon>
        <taxon>Loliinae</taxon>
        <taxon>Lolium</taxon>
    </lineage>
</organism>
<dbReference type="SUPFAM" id="SSF56672">
    <property type="entry name" value="DNA/RNA polymerases"/>
    <property type="match status" value="1"/>
</dbReference>
<dbReference type="EMBL" id="JAUUTY010000004">
    <property type="protein sequence ID" value="KAK1651169.1"/>
    <property type="molecule type" value="Genomic_DNA"/>
</dbReference>